<name>A0A1I1N5S1_9BACT</name>
<evidence type="ECO:0000313" key="1">
    <source>
        <dbReference type="EMBL" id="SFC93021.1"/>
    </source>
</evidence>
<proteinExistence type="predicted"/>
<sequence>MIKPFTAFLDVGRAFLGRARVLLRHHYHNTQIRSLIWYYVLAASSKRKRVFCP</sequence>
<gene>
    <name evidence="1" type="ORF">SAMN05421780_1132</name>
</gene>
<evidence type="ECO:0000313" key="2">
    <source>
        <dbReference type="Proteomes" id="UP000199514"/>
    </source>
</evidence>
<organism evidence="1 2">
    <name type="scientific">Flexibacter flexilis DSM 6793</name>
    <dbReference type="NCBI Taxonomy" id="927664"/>
    <lineage>
        <taxon>Bacteria</taxon>
        <taxon>Pseudomonadati</taxon>
        <taxon>Bacteroidota</taxon>
        <taxon>Cytophagia</taxon>
        <taxon>Cytophagales</taxon>
        <taxon>Flexibacteraceae</taxon>
        <taxon>Flexibacter</taxon>
    </lineage>
</organism>
<reference evidence="1 2" key="1">
    <citation type="submission" date="2016-10" db="EMBL/GenBank/DDBJ databases">
        <authorList>
            <person name="de Groot N.N."/>
        </authorList>
    </citation>
    <scope>NUCLEOTIDE SEQUENCE [LARGE SCALE GENOMIC DNA]</scope>
    <source>
        <strain evidence="1 2">DSM 6793</strain>
    </source>
</reference>
<dbReference type="STRING" id="927664.SAMN05421780_1132"/>
<dbReference type="Proteomes" id="UP000199514">
    <property type="component" value="Unassembled WGS sequence"/>
</dbReference>
<dbReference type="EMBL" id="FOLE01000013">
    <property type="protein sequence ID" value="SFC93021.1"/>
    <property type="molecule type" value="Genomic_DNA"/>
</dbReference>
<protein>
    <submittedName>
        <fullName evidence="1">Uncharacterized protein</fullName>
    </submittedName>
</protein>
<dbReference type="AlphaFoldDB" id="A0A1I1N5S1"/>
<accession>A0A1I1N5S1</accession>
<keyword evidence="2" id="KW-1185">Reference proteome</keyword>